<dbReference type="PRINTS" id="PR00507">
    <property type="entry name" value="N12N6MTFRASE"/>
</dbReference>
<gene>
    <name evidence="8" type="ORF">B1A_11944</name>
</gene>
<dbReference type="GO" id="GO:0009007">
    <property type="term" value="F:site-specific DNA-methyltransferase (adenine-specific) activity"/>
    <property type="evidence" value="ECO:0007669"/>
    <property type="project" value="UniProtKB-EC"/>
</dbReference>
<dbReference type="InterPro" id="IPR029063">
    <property type="entry name" value="SAM-dependent_MTases_sf"/>
</dbReference>
<dbReference type="GO" id="GO:0032259">
    <property type="term" value="P:methylation"/>
    <property type="evidence" value="ECO:0007669"/>
    <property type="project" value="UniProtKB-KW"/>
</dbReference>
<keyword evidence="5" id="KW-0680">Restriction system</keyword>
<comment type="caution">
    <text evidence="8">The sequence shown here is derived from an EMBL/GenBank/DDBJ whole genome shotgun (WGS) entry which is preliminary data.</text>
</comment>
<protein>
    <recommendedName>
        <fullName evidence="1">site-specific DNA-methyltransferase (adenine-specific)</fullName>
        <ecNumber evidence="1">2.1.1.72</ecNumber>
    </recommendedName>
</protein>
<dbReference type="GO" id="GO:0009307">
    <property type="term" value="P:DNA restriction-modification system"/>
    <property type="evidence" value="ECO:0007669"/>
    <property type="project" value="UniProtKB-KW"/>
</dbReference>
<proteinExistence type="predicted"/>
<evidence type="ECO:0000256" key="1">
    <source>
        <dbReference type="ARBA" id="ARBA00011900"/>
    </source>
</evidence>
<dbReference type="CDD" id="cd02440">
    <property type="entry name" value="AdoMet_MTases"/>
    <property type="match status" value="1"/>
</dbReference>
<evidence type="ECO:0000256" key="4">
    <source>
        <dbReference type="ARBA" id="ARBA00022691"/>
    </source>
</evidence>
<keyword evidence="4" id="KW-0949">S-adenosyl-L-methionine</keyword>
<accession>T1A3B7</accession>
<evidence type="ECO:0000256" key="2">
    <source>
        <dbReference type="ARBA" id="ARBA00022603"/>
    </source>
</evidence>
<dbReference type="Pfam" id="PF02384">
    <property type="entry name" value="N6_Mtase"/>
    <property type="match status" value="1"/>
</dbReference>
<keyword evidence="2 8" id="KW-0489">Methyltransferase</keyword>
<sequence length="238" mass="26920">MSEKDLLFKIVQKFSEVDLSPEVISNHDMGYVFEELIRKFSEANNEEAGEHFTPREIIRLMVNLLMSEDQDRLSKPGIITTVYDPACGTGGMLTVAKDHILSDINSNANVELFGQEINDETFAVSKSDMIIKGENPDNIKPDSSFSYDGFPNQRFDYILSNPPFGKDWRQDQKFIEDEHARGFSGRFGAGLPRIDDGQFLFLQHMISKMHPPDSGERTRIDNSVQRFLPCSRGESSGS</sequence>
<evidence type="ECO:0000256" key="5">
    <source>
        <dbReference type="ARBA" id="ARBA00022747"/>
    </source>
</evidence>
<reference evidence="8" key="1">
    <citation type="submission" date="2013-08" db="EMBL/GenBank/DDBJ databases">
        <authorList>
            <person name="Mendez C."/>
            <person name="Richter M."/>
            <person name="Ferrer M."/>
            <person name="Sanchez J."/>
        </authorList>
    </citation>
    <scope>NUCLEOTIDE SEQUENCE</scope>
</reference>
<dbReference type="InterPro" id="IPR003356">
    <property type="entry name" value="DNA_methylase_A-5"/>
</dbReference>
<evidence type="ECO:0000256" key="6">
    <source>
        <dbReference type="ARBA" id="ARBA00047942"/>
    </source>
</evidence>
<name>T1A3B7_9ZZZZ</name>
<dbReference type="EC" id="2.1.1.72" evidence="1"/>
<evidence type="ECO:0000256" key="3">
    <source>
        <dbReference type="ARBA" id="ARBA00022679"/>
    </source>
</evidence>
<dbReference type="AlphaFoldDB" id="T1A3B7"/>
<dbReference type="PANTHER" id="PTHR42933:SF3">
    <property type="entry name" value="TYPE I RESTRICTION ENZYME MJAVIII METHYLASE SUBUNIT"/>
    <property type="match status" value="1"/>
</dbReference>
<dbReference type="Gene3D" id="3.40.50.150">
    <property type="entry name" value="Vaccinia Virus protein VP39"/>
    <property type="match status" value="1"/>
</dbReference>
<dbReference type="InterPro" id="IPR002052">
    <property type="entry name" value="DNA_methylase_N6_adenine_CS"/>
</dbReference>
<dbReference type="PROSITE" id="PS00092">
    <property type="entry name" value="N6_MTASE"/>
    <property type="match status" value="1"/>
</dbReference>
<evidence type="ECO:0000259" key="7">
    <source>
        <dbReference type="Pfam" id="PF02384"/>
    </source>
</evidence>
<evidence type="ECO:0000313" key="8">
    <source>
        <dbReference type="EMBL" id="EQD55046.1"/>
    </source>
</evidence>
<dbReference type="GO" id="GO:0003677">
    <property type="term" value="F:DNA binding"/>
    <property type="evidence" value="ECO:0007669"/>
    <property type="project" value="InterPro"/>
</dbReference>
<organism evidence="8">
    <name type="scientific">mine drainage metagenome</name>
    <dbReference type="NCBI Taxonomy" id="410659"/>
    <lineage>
        <taxon>unclassified sequences</taxon>
        <taxon>metagenomes</taxon>
        <taxon>ecological metagenomes</taxon>
    </lineage>
</organism>
<comment type="catalytic activity">
    <reaction evidence="6">
        <text>a 2'-deoxyadenosine in DNA + S-adenosyl-L-methionine = an N(6)-methyl-2'-deoxyadenosine in DNA + S-adenosyl-L-homocysteine + H(+)</text>
        <dbReference type="Rhea" id="RHEA:15197"/>
        <dbReference type="Rhea" id="RHEA-COMP:12418"/>
        <dbReference type="Rhea" id="RHEA-COMP:12419"/>
        <dbReference type="ChEBI" id="CHEBI:15378"/>
        <dbReference type="ChEBI" id="CHEBI:57856"/>
        <dbReference type="ChEBI" id="CHEBI:59789"/>
        <dbReference type="ChEBI" id="CHEBI:90615"/>
        <dbReference type="ChEBI" id="CHEBI:90616"/>
        <dbReference type="EC" id="2.1.1.72"/>
    </reaction>
</comment>
<feature type="non-terminal residue" evidence="8">
    <location>
        <position position="238"/>
    </location>
</feature>
<dbReference type="SUPFAM" id="SSF53335">
    <property type="entry name" value="S-adenosyl-L-methionine-dependent methyltransferases"/>
    <property type="match status" value="1"/>
</dbReference>
<keyword evidence="3 8" id="KW-0808">Transferase</keyword>
<dbReference type="InterPro" id="IPR051537">
    <property type="entry name" value="DNA_Adenine_Mtase"/>
</dbReference>
<dbReference type="PANTHER" id="PTHR42933">
    <property type="entry name" value="SLR6095 PROTEIN"/>
    <property type="match status" value="1"/>
</dbReference>
<reference evidence="8" key="2">
    <citation type="journal article" date="2014" name="ISME J.">
        <title>Microbial stratification in low pH oxic and suboxic macroscopic growths along an acid mine drainage.</title>
        <authorList>
            <person name="Mendez-Garcia C."/>
            <person name="Mesa V."/>
            <person name="Sprenger R.R."/>
            <person name="Richter M."/>
            <person name="Diez M.S."/>
            <person name="Solano J."/>
            <person name="Bargiela R."/>
            <person name="Golyshina O.V."/>
            <person name="Manteca A."/>
            <person name="Ramos J.L."/>
            <person name="Gallego J.R."/>
            <person name="Llorente I."/>
            <person name="Martins Dos Santos V.A."/>
            <person name="Jensen O.N."/>
            <person name="Pelaez A.I."/>
            <person name="Sanchez J."/>
            <person name="Ferrer M."/>
        </authorList>
    </citation>
    <scope>NUCLEOTIDE SEQUENCE</scope>
</reference>
<dbReference type="GO" id="GO:0008170">
    <property type="term" value="F:N-methyltransferase activity"/>
    <property type="evidence" value="ECO:0007669"/>
    <property type="project" value="InterPro"/>
</dbReference>
<feature type="domain" description="DNA methylase adenine-specific" evidence="7">
    <location>
        <begin position="26"/>
        <end position="211"/>
    </location>
</feature>
<dbReference type="EMBL" id="AUZX01008608">
    <property type="protein sequence ID" value="EQD55046.1"/>
    <property type="molecule type" value="Genomic_DNA"/>
</dbReference>